<dbReference type="EMBL" id="FUYN01000002">
    <property type="protein sequence ID" value="SKB36654.1"/>
    <property type="molecule type" value="Genomic_DNA"/>
</dbReference>
<gene>
    <name evidence="1" type="ORF">SAMN02745120_1068</name>
</gene>
<reference evidence="2" key="1">
    <citation type="submission" date="2017-02" db="EMBL/GenBank/DDBJ databases">
        <authorList>
            <person name="Varghese N."/>
            <person name="Submissions S."/>
        </authorList>
    </citation>
    <scope>NUCLEOTIDE SEQUENCE [LARGE SCALE GENOMIC DNA]</scope>
    <source>
        <strain evidence="2">ATCC 35199</strain>
    </source>
</reference>
<dbReference type="RefSeq" id="WP_079588997.1">
    <property type="nucleotide sequence ID" value="NZ_FUYN01000002.1"/>
</dbReference>
<dbReference type="Pfam" id="PF09709">
    <property type="entry name" value="Cas_Csd1"/>
    <property type="match status" value="1"/>
</dbReference>
<dbReference type="NCBIfam" id="TIGR01863">
    <property type="entry name" value="cas_Csd1"/>
    <property type="match status" value="1"/>
</dbReference>
<dbReference type="CDD" id="cd09757">
    <property type="entry name" value="Cas8c_I-C"/>
    <property type="match status" value="1"/>
</dbReference>
<protein>
    <submittedName>
        <fullName evidence="1">CRISPR-associated protein Csd1</fullName>
    </submittedName>
</protein>
<dbReference type="Proteomes" id="UP000243406">
    <property type="component" value="Unassembled WGS sequence"/>
</dbReference>
<name>A0A1T5ANR1_9FIRM</name>
<evidence type="ECO:0000313" key="1">
    <source>
        <dbReference type="EMBL" id="SKB36654.1"/>
    </source>
</evidence>
<proteinExistence type="predicted"/>
<sequence length="628" mass="73007">MSWMTRLYETYESNESQIGVRSDGEKAVLLPIAHIESSSHIEIIIDRDGNLITARLLSSDEPKIIIPCSEASAGRAGSKPENHPLSDKLQYLAGDYQRYGGSKWFAYNEFKDALLRWTESEFTNDKIKAVYRYINKGTLIEDMVNKSILTLDKDGKLEAKWDKEKFPNAPKISQEDAIVRWRVEISNDMEPRLWMDNEVFKSWIDYNFSNMREQGYCNVLNEEVSLISNHPKNIYSRCANAKLISSNDDKGFTFRGRFDKASQAHGVSYEVSQKAHNALKWLINKQGYAEDRKVILTWGVKNTEVPSGQESSSDFLGLGLIEAMDAEGYTGEQMAQALKNKIRGYKSKIDKDDKIIIMNLESATDGRFSIIYYQELMPYEFIDRLEKWHTTCMWEFEYKNRKYIGAPAPMEIAKAIYGDSDSLDIKAKLRVLDRLLSCIVDQYKIPIDIVKSAINKTIRRISYDSDIHDSEKVHEFNKMLSISCALFNKYSKDYKKGEYNVALEKDRRTRDYLYGRLLAVAQDIERYALNENKETRMTNADRLMHRFSEHPFSTWRTIEISLQPYIERLETKVFHKIKLLDEIMCLFEAEDFIKDTKLSGEFLLGYHCQRQDFFKSKDTNVNELIENI</sequence>
<dbReference type="InterPro" id="IPR010144">
    <property type="entry name" value="CRISPR-assoc_prot_Csd1-typ"/>
</dbReference>
<dbReference type="AlphaFoldDB" id="A0A1T5ANR1"/>
<dbReference type="OrthoDB" id="5389988at2"/>
<evidence type="ECO:0000313" key="2">
    <source>
        <dbReference type="Proteomes" id="UP000243406"/>
    </source>
</evidence>
<accession>A0A1T5ANR1</accession>
<keyword evidence="2" id="KW-1185">Reference proteome</keyword>
<organism evidence="1 2">
    <name type="scientific">Acetoanaerobium noterae</name>
    <dbReference type="NCBI Taxonomy" id="745369"/>
    <lineage>
        <taxon>Bacteria</taxon>
        <taxon>Bacillati</taxon>
        <taxon>Bacillota</taxon>
        <taxon>Clostridia</taxon>
        <taxon>Peptostreptococcales</taxon>
        <taxon>Filifactoraceae</taxon>
        <taxon>Acetoanaerobium</taxon>
    </lineage>
</organism>